<protein>
    <submittedName>
        <fullName evidence="7">Programmed cell death protein 6-like protein</fullName>
    </submittedName>
</protein>
<evidence type="ECO:0000259" key="6">
    <source>
        <dbReference type="PROSITE" id="PS50222"/>
    </source>
</evidence>
<dbReference type="PROSITE" id="PS00018">
    <property type="entry name" value="EF_HAND_1"/>
    <property type="match status" value="2"/>
</dbReference>
<dbReference type="Gene3D" id="1.10.238.10">
    <property type="entry name" value="EF-hand"/>
    <property type="match status" value="1"/>
</dbReference>
<keyword evidence="4" id="KW-0677">Repeat</keyword>
<dbReference type="EMBL" id="ML002249">
    <property type="protein sequence ID" value="RKP39712.1"/>
    <property type="molecule type" value="Genomic_DNA"/>
</dbReference>
<dbReference type="Proteomes" id="UP000268162">
    <property type="component" value="Unassembled WGS sequence"/>
</dbReference>
<sequence length="182" mass="20867">GSSGPPSQDTLYHWFQAVDSDKSGALSVSELQRALMNGDWSPFNIETVRMMVNMFDKDNNGTINFNEFTGLWKYIDDWKKCFQTFDADRSGTIDRNELERALRTFGFNVPPAVIGAIIRKFDIHADRIKNQAGRGTVTFDNFIQACVTVRTLTESFQRFDTNNDGWVQINYEQFLMLVINGR</sequence>
<evidence type="ECO:0000256" key="3">
    <source>
        <dbReference type="ARBA" id="ARBA00022723"/>
    </source>
</evidence>
<feature type="non-terminal residue" evidence="7">
    <location>
        <position position="1"/>
    </location>
</feature>
<dbReference type="PANTHER" id="PTHR46212:SF3">
    <property type="entry name" value="GH27120P"/>
    <property type="match status" value="1"/>
</dbReference>
<dbReference type="InterPro" id="IPR011992">
    <property type="entry name" value="EF-hand-dom_pair"/>
</dbReference>
<dbReference type="GO" id="GO:0005737">
    <property type="term" value="C:cytoplasm"/>
    <property type="evidence" value="ECO:0007669"/>
    <property type="project" value="UniProtKB-SubCell"/>
</dbReference>
<dbReference type="InterPro" id="IPR051426">
    <property type="entry name" value="Peflin/Sorcin_CaBP"/>
</dbReference>
<dbReference type="SMART" id="SM00054">
    <property type="entry name" value="EFh"/>
    <property type="match status" value="4"/>
</dbReference>
<dbReference type="InterPro" id="IPR018247">
    <property type="entry name" value="EF_Hand_1_Ca_BS"/>
</dbReference>
<proteinExistence type="predicted"/>
<evidence type="ECO:0000256" key="4">
    <source>
        <dbReference type="ARBA" id="ARBA00022737"/>
    </source>
</evidence>
<evidence type="ECO:0000313" key="7">
    <source>
        <dbReference type="EMBL" id="RKP39712.1"/>
    </source>
</evidence>
<keyword evidence="5" id="KW-0106">Calcium</keyword>
<evidence type="ECO:0000313" key="8">
    <source>
        <dbReference type="Proteomes" id="UP000268162"/>
    </source>
</evidence>
<feature type="domain" description="EF-hand" evidence="6">
    <location>
        <begin position="73"/>
        <end position="108"/>
    </location>
</feature>
<dbReference type="GO" id="GO:0048306">
    <property type="term" value="F:calcium-dependent protein binding"/>
    <property type="evidence" value="ECO:0007669"/>
    <property type="project" value="UniProtKB-ARBA"/>
</dbReference>
<dbReference type="CDD" id="cd16180">
    <property type="entry name" value="EFh_PEF_Group_I"/>
    <property type="match status" value="1"/>
</dbReference>
<comment type="subcellular location">
    <subcellularLocation>
        <location evidence="1">Cytoplasm</location>
    </subcellularLocation>
</comment>
<evidence type="ECO:0000256" key="2">
    <source>
        <dbReference type="ARBA" id="ARBA00022490"/>
    </source>
</evidence>
<dbReference type="Pfam" id="PF13499">
    <property type="entry name" value="EF-hand_7"/>
    <property type="match status" value="2"/>
</dbReference>
<organism evidence="7 8">
    <name type="scientific">Dimargaris cristalligena</name>
    <dbReference type="NCBI Taxonomy" id="215637"/>
    <lineage>
        <taxon>Eukaryota</taxon>
        <taxon>Fungi</taxon>
        <taxon>Fungi incertae sedis</taxon>
        <taxon>Zoopagomycota</taxon>
        <taxon>Kickxellomycotina</taxon>
        <taxon>Dimargaritomycetes</taxon>
        <taxon>Dimargaritales</taxon>
        <taxon>Dimargaritaceae</taxon>
        <taxon>Dimargaris</taxon>
    </lineage>
</organism>
<dbReference type="GO" id="GO:0005509">
    <property type="term" value="F:calcium ion binding"/>
    <property type="evidence" value="ECO:0007669"/>
    <property type="project" value="InterPro"/>
</dbReference>
<dbReference type="InterPro" id="IPR002048">
    <property type="entry name" value="EF_hand_dom"/>
</dbReference>
<feature type="domain" description="EF-hand" evidence="6">
    <location>
        <begin position="6"/>
        <end position="41"/>
    </location>
</feature>
<dbReference type="AlphaFoldDB" id="A0A4Q0A2W2"/>
<reference evidence="8" key="1">
    <citation type="journal article" date="2018" name="Nat. Microbiol.">
        <title>Leveraging single-cell genomics to expand the fungal tree of life.</title>
        <authorList>
            <person name="Ahrendt S.R."/>
            <person name="Quandt C.A."/>
            <person name="Ciobanu D."/>
            <person name="Clum A."/>
            <person name="Salamov A."/>
            <person name="Andreopoulos B."/>
            <person name="Cheng J.F."/>
            <person name="Woyke T."/>
            <person name="Pelin A."/>
            <person name="Henrissat B."/>
            <person name="Reynolds N.K."/>
            <person name="Benny G.L."/>
            <person name="Smith M.E."/>
            <person name="James T.Y."/>
            <person name="Grigoriev I.V."/>
        </authorList>
    </citation>
    <scope>NUCLEOTIDE SEQUENCE [LARGE SCALE GENOMIC DNA]</scope>
    <source>
        <strain evidence="8">RSA 468</strain>
    </source>
</reference>
<accession>A0A4Q0A2W2</accession>
<dbReference type="STRING" id="215637.A0A4Q0A2W2"/>
<keyword evidence="2" id="KW-0963">Cytoplasm</keyword>
<dbReference type="PROSITE" id="PS50222">
    <property type="entry name" value="EF_HAND_2"/>
    <property type="match status" value="2"/>
</dbReference>
<keyword evidence="8" id="KW-1185">Reference proteome</keyword>
<evidence type="ECO:0000256" key="1">
    <source>
        <dbReference type="ARBA" id="ARBA00004496"/>
    </source>
</evidence>
<gene>
    <name evidence="7" type="ORF">BJ085DRAFT_13639</name>
</gene>
<dbReference type="PANTHER" id="PTHR46212">
    <property type="entry name" value="PEFLIN"/>
    <property type="match status" value="1"/>
</dbReference>
<name>A0A4Q0A2W2_9FUNG</name>
<evidence type="ECO:0000256" key="5">
    <source>
        <dbReference type="ARBA" id="ARBA00022837"/>
    </source>
</evidence>
<keyword evidence="3" id="KW-0479">Metal-binding</keyword>
<dbReference type="SUPFAM" id="SSF47473">
    <property type="entry name" value="EF-hand"/>
    <property type="match status" value="1"/>
</dbReference>